<dbReference type="Proteomes" id="UP000183605">
    <property type="component" value="Unassembled WGS sequence"/>
</dbReference>
<evidence type="ECO:0000256" key="2">
    <source>
        <dbReference type="HAMAP-Rule" id="MF_02213"/>
    </source>
</evidence>
<keyword evidence="1 2" id="KW-0315">Glutamine amidotransferase</keyword>
<comment type="pathway">
    <text evidence="2">Cell wall biogenesis; peptidoglycan biosynthesis.</text>
</comment>
<comment type="catalytic activity">
    <reaction evidence="2">
        <text>L-glutamine + H2O = L-glutamate + NH4(+)</text>
        <dbReference type="Rhea" id="RHEA:15889"/>
        <dbReference type="ChEBI" id="CHEBI:15377"/>
        <dbReference type="ChEBI" id="CHEBI:28938"/>
        <dbReference type="ChEBI" id="CHEBI:29985"/>
        <dbReference type="ChEBI" id="CHEBI:58359"/>
        <dbReference type="EC" id="3.5.1.2"/>
    </reaction>
</comment>
<keyword evidence="2" id="KW-0573">Peptidoglycan synthesis</keyword>
<evidence type="ECO:0000256" key="1">
    <source>
        <dbReference type="ARBA" id="ARBA00022962"/>
    </source>
</evidence>
<dbReference type="GO" id="GO:0004359">
    <property type="term" value="F:glutaminase activity"/>
    <property type="evidence" value="ECO:0007669"/>
    <property type="project" value="UniProtKB-UniRule"/>
</dbReference>
<dbReference type="PROSITE" id="PS51274">
    <property type="entry name" value="GATASE_COBBQ"/>
    <property type="match status" value="1"/>
</dbReference>
<evidence type="ECO:0000313" key="4">
    <source>
        <dbReference type="EMBL" id="OIP04161.1"/>
    </source>
</evidence>
<keyword evidence="2" id="KW-0436">Ligase</keyword>
<keyword evidence="2" id="KW-0378">Hydrolase</keyword>
<keyword evidence="2" id="KW-0133">Cell shape</keyword>
<dbReference type="SUPFAM" id="SSF52317">
    <property type="entry name" value="Class I glutamine amidotransferase-like"/>
    <property type="match status" value="1"/>
</dbReference>
<keyword evidence="2" id="KW-0961">Cell wall biogenesis/degradation</keyword>
<dbReference type="CDD" id="cd01750">
    <property type="entry name" value="GATase1_CobQ"/>
    <property type="match status" value="1"/>
</dbReference>
<dbReference type="EC" id="3.5.1.2" evidence="2"/>
<feature type="active site" evidence="2">
    <location>
        <position position="189"/>
    </location>
</feature>
<feature type="domain" description="CobB/CobQ-like glutamine amidotransferase" evidence="3">
    <location>
        <begin position="5"/>
        <end position="196"/>
    </location>
</feature>
<proteinExistence type="inferred from homology"/>
<feature type="binding site" evidence="2">
    <location>
        <position position="127"/>
    </location>
    <ligand>
        <name>substrate</name>
    </ligand>
</feature>
<dbReference type="EMBL" id="MNXQ01000012">
    <property type="protein sequence ID" value="OIP04161.1"/>
    <property type="molecule type" value="Genomic_DNA"/>
</dbReference>
<feature type="active site" description="Nucleophile" evidence="2">
    <location>
        <position position="93"/>
    </location>
</feature>
<dbReference type="InterPro" id="IPR043702">
    <property type="entry name" value="Lipid_II_synth_GatD"/>
</dbReference>
<dbReference type="HAMAP" id="MF_02213">
    <property type="entry name" value="Lipid_II_synth_GatD"/>
    <property type="match status" value="1"/>
</dbReference>
<sequence length="247" mass="27490">MKIIIAHLYPEEMNIYGDRGNIFSLVYRLKQRGIQALVKSIGLNDPLPSGSFDLLFGGGGQDQQQQQISLDLLNRKNVILKAAQNQIPMLTICGSYQLFGQYFQPFSGAKMIGLGIFDAYTVASPQRKIGNIILKTKRGELIGFENHSGNTFLLPGTNPLGKVLIGFGNNGQDKTEGAITNNVFGCYLHGPLLPKNPHFCDYLIKTALEKKYGPIKLSPLDDRLEQQAHQTAIKRTRKLSHPLLKYF</sequence>
<dbReference type="EC" id="6.3.5.13" evidence="2"/>
<dbReference type="Gene3D" id="3.40.50.880">
    <property type="match status" value="1"/>
</dbReference>
<evidence type="ECO:0000259" key="3">
    <source>
        <dbReference type="Pfam" id="PF07685"/>
    </source>
</evidence>
<dbReference type="PANTHER" id="PTHR21343:SF9">
    <property type="entry name" value="LIPID II ISOGLUTAMINYL SYNTHASE (GLUTAMINE-HYDROLYZING) SUBUNIT GATD"/>
    <property type="match status" value="1"/>
</dbReference>
<dbReference type="GO" id="GO:0009252">
    <property type="term" value="P:peptidoglycan biosynthetic process"/>
    <property type="evidence" value="ECO:0007669"/>
    <property type="project" value="UniProtKB-UniRule"/>
</dbReference>
<name>A0A1J5B042_9BACT</name>
<dbReference type="GO" id="GO:0140282">
    <property type="term" value="F:carbon-nitrogen ligase activity on lipid II"/>
    <property type="evidence" value="ECO:0007669"/>
    <property type="project" value="UniProtKB-UniRule"/>
</dbReference>
<gene>
    <name evidence="2" type="primary">gatD</name>
    <name evidence="4" type="ORF">AUK18_00525</name>
</gene>
<protein>
    <recommendedName>
        <fullName evidence="2">Lipid II isoglutaminyl synthase (glutamine-hydrolyzing) subunit GatD</fullName>
        <ecNumber evidence="2">6.3.5.13</ecNumber>
    </recommendedName>
    <alternativeName>
        <fullName evidence="2">Lipid II isoglutaminyl synthase glutaminase subunit</fullName>
        <ecNumber evidence="2">3.5.1.2</ecNumber>
    </alternativeName>
</protein>
<comment type="subunit">
    <text evidence="2">Forms a heterodimer with MurT.</text>
</comment>
<dbReference type="InterPro" id="IPR011698">
    <property type="entry name" value="GATase_3"/>
</dbReference>
<dbReference type="GO" id="GO:0009236">
    <property type="term" value="P:cobalamin biosynthetic process"/>
    <property type="evidence" value="ECO:0007669"/>
    <property type="project" value="InterPro"/>
</dbReference>
<reference evidence="4 5" key="1">
    <citation type="journal article" date="2016" name="Environ. Microbiol.">
        <title>Genomic resolution of a cold subsurface aquifer community provides metabolic insights for novel microbes adapted to high CO concentrations.</title>
        <authorList>
            <person name="Probst A.J."/>
            <person name="Castelle C.J."/>
            <person name="Singh A."/>
            <person name="Brown C.T."/>
            <person name="Anantharaman K."/>
            <person name="Sharon I."/>
            <person name="Hug L.A."/>
            <person name="Burstein D."/>
            <person name="Emerson J.B."/>
            <person name="Thomas B.C."/>
            <person name="Banfield J.F."/>
        </authorList>
    </citation>
    <scope>NUCLEOTIDE SEQUENCE [LARGE SCALE GENOMIC DNA]</scope>
    <source>
        <strain evidence="4">CG2_30_44_31</strain>
    </source>
</reference>
<accession>A0A1J5B042</accession>
<evidence type="ECO:0000313" key="5">
    <source>
        <dbReference type="Proteomes" id="UP000183605"/>
    </source>
</evidence>
<comment type="catalytic activity">
    <reaction evidence="2">
        <text>beta-D-GlcNAc-(1-&gt;4)-Mur2Ac(oyl-L-Ala-gamma-D-Glu-L-Lys-D-Ala-D-Ala)-di-trans,octa-cis-undecaprenyl diphosphate + L-glutamine + ATP + H2O = beta-D-GlcNAc-(1-&gt;4)-Mur2Ac(oyl-L-Ala-D-isoglutaminyl-L-Lys-D-Ala-D-Ala)-di-trans,octa-cis-undecaprenyl diphosphate + L-glutamate + ADP + phosphate + H(+)</text>
        <dbReference type="Rhea" id="RHEA:57928"/>
        <dbReference type="ChEBI" id="CHEBI:15377"/>
        <dbReference type="ChEBI" id="CHEBI:15378"/>
        <dbReference type="ChEBI" id="CHEBI:29985"/>
        <dbReference type="ChEBI" id="CHEBI:30616"/>
        <dbReference type="ChEBI" id="CHEBI:43474"/>
        <dbReference type="ChEBI" id="CHEBI:58359"/>
        <dbReference type="ChEBI" id="CHEBI:60033"/>
        <dbReference type="ChEBI" id="CHEBI:62233"/>
        <dbReference type="ChEBI" id="CHEBI:456216"/>
        <dbReference type="EC" id="6.3.5.13"/>
    </reaction>
</comment>
<dbReference type="GO" id="GO:0071555">
    <property type="term" value="P:cell wall organization"/>
    <property type="evidence" value="ECO:0007669"/>
    <property type="project" value="UniProtKB-KW"/>
</dbReference>
<dbReference type="AlphaFoldDB" id="A0A1J5B042"/>
<comment type="caution">
    <text evidence="4">The sequence shown here is derived from an EMBL/GenBank/DDBJ whole genome shotgun (WGS) entry which is preliminary data.</text>
</comment>
<comment type="function">
    <text evidence="2">The lipid II isoglutaminyl synthase complex catalyzes the formation of alpha-D-isoglutamine in the cell wall lipid II stem peptide. The GatD subunit catalyzes the hydrolysis of glutamine to glutamate and ammonia. The resulting ammonia molecule is channeled to the active site of MurT.</text>
</comment>
<dbReference type="PANTHER" id="PTHR21343">
    <property type="entry name" value="DETHIOBIOTIN SYNTHETASE"/>
    <property type="match status" value="1"/>
</dbReference>
<comment type="similarity">
    <text evidence="2">Belongs to the CobB/CobQ family. GatD subfamily.</text>
</comment>
<organism evidence="4 5">
    <name type="scientific">Candidatus Beckwithbacteria bacterium CG2_30_44_31</name>
    <dbReference type="NCBI Taxonomy" id="1805035"/>
    <lineage>
        <taxon>Bacteria</taxon>
        <taxon>Candidatus Beckwithiibacteriota</taxon>
    </lineage>
</organism>
<dbReference type="InterPro" id="IPR029062">
    <property type="entry name" value="Class_I_gatase-like"/>
</dbReference>
<dbReference type="GO" id="GO:0008360">
    <property type="term" value="P:regulation of cell shape"/>
    <property type="evidence" value="ECO:0007669"/>
    <property type="project" value="UniProtKB-KW"/>
</dbReference>
<dbReference type="InterPro" id="IPR033949">
    <property type="entry name" value="CobQ_GATase1"/>
</dbReference>
<dbReference type="UniPathway" id="UPA00219"/>
<dbReference type="Pfam" id="PF07685">
    <property type="entry name" value="GATase_3"/>
    <property type="match status" value="1"/>
</dbReference>